<dbReference type="GO" id="GO:0006508">
    <property type="term" value="P:proteolysis"/>
    <property type="evidence" value="ECO:0007669"/>
    <property type="project" value="UniProtKB-KW"/>
</dbReference>
<comment type="caution">
    <text evidence="7">The sequence shown here is derived from an EMBL/GenBank/DDBJ whole genome shotgun (WGS) entry which is preliminary data.</text>
</comment>
<protein>
    <submittedName>
        <fullName evidence="7">Peptidase S10</fullName>
    </submittedName>
</protein>
<feature type="region of interest" description="Disordered" evidence="6">
    <location>
        <begin position="1"/>
        <end position="29"/>
    </location>
</feature>
<organism evidence="7 8">
    <name type="scientific">Plantimonas leprariae</name>
    <dbReference type="NCBI Taxonomy" id="2615207"/>
    <lineage>
        <taxon>Bacteria</taxon>
        <taxon>Pseudomonadati</taxon>
        <taxon>Pseudomonadota</taxon>
        <taxon>Alphaproteobacteria</taxon>
        <taxon>Hyphomicrobiales</taxon>
        <taxon>Aurantimonadaceae</taxon>
        <taxon>Plantimonas</taxon>
    </lineage>
</organism>
<accession>A0A7V7PRX0</accession>
<dbReference type="Pfam" id="PF00450">
    <property type="entry name" value="Peptidase_S10"/>
    <property type="match status" value="1"/>
</dbReference>
<keyword evidence="8" id="KW-1185">Reference proteome</keyword>
<dbReference type="InterPro" id="IPR029058">
    <property type="entry name" value="AB_hydrolase_fold"/>
</dbReference>
<evidence type="ECO:0000256" key="2">
    <source>
        <dbReference type="ARBA" id="ARBA00022670"/>
    </source>
</evidence>
<name>A0A7V7PRX0_9HYPH</name>
<dbReference type="AlphaFoldDB" id="A0A7V7PRX0"/>
<evidence type="ECO:0000256" key="6">
    <source>
        <dbReference type="SAM" id="MobiDB-lite"/>
    </source>
</evidence>
<dbReference type="Proteomes" id="UP000432089">
    <property type="component" value="Unassembled WGS sequence"/>
</dbReference>
<dbReference type="PANTHER" id="PTHR11802:SF3">
    <property type="entry name" value="RETINOID-INDUCIBLE SERINE CARBOXYPEPTIDASE"/>
    <property type="match status" value="1"/>
</dbReference>
<evidence type="ECO:0000313" key="8">
    <source>
        <dbReference type="Proteomes" id="UP000432089"/>
    </source>
</evidence>
<proteinExistence type="predicted"/>
<keyword evidence="2" id="KW-0645">Protease</keyword>
<evidence type="ECO:0000256" key="5">
    <source>
        <dbReference type="ARBA" id="ARBA00023180"/>
    </source>
</evidence>
<evidence type="ECO:0000256" key="3">
    <source>
        <dbReference type="ARBA" id="ARBA00022729"/>
    </source>
</evidence>
<keyword evidence="4" id="KW-0378">Hydrolase</keyword>
<keyword evidence="5" id="KW-0325">Glycoprotein</keyword>
<dbReference type="EMBL" id="VZDO01000003">
    <property type="protein sequence ID" value="KAB0681517.1"/>
    <property type="molecule type" value="Genomic_DNA"/>
</dbReference>
<evidence type="ECO:0000313" key="7">
    <source>
        <dbReference type="EMBL" id="KAB0681517.1"/>
    </source>
</evidence>
<keyword evidence="1" id="KW-0121">Carboxypeptidase</keyword>
<sequence>MLAAPVCGARAQSPGPDAGGGERPGALRLLPDAPSVTRRSVDAGGRTIRYAAEAGTLPLRAASGETRAAMFYVSYAQEPRNPARPVTFAFNGGPGAASAFLNLGALGPRAVGFAPDGSVPPPPARLRDNPDTWLAFTDLVFVDPVGTGYSRAADPEKASDYWGVDRDAEAMEAFIRLWLARNGRTGSPVFLAGESYGGFRAAVVARKLQADGAVAPSGMVMISPAIEFALLRGTDDFQPLPWALGLPGMAAVELERQGVRGEALEQRLAAAERFALGDYLLDLADGIAMKPETIDALARWTGLSPDLVRQRNGRVPASVFVKELSKRAGRSPSFYDGTVDGPDPEPGSARPEAPDAVLDRATPAFSSAFVAYVREEIGYRTDVTYRLLEGEIGGRWDYGTTPQRQGYAGALEDLTEARALNPSMQVMIAHGRTDLVTPPFATKYLIGQEPPLAGAAPVELRTYEGGHMMYMRADSRHALSLDARALFERAAAPAPSGGGTPAPGGG</sequence>
<dbReference type="InterPro" id="IPR001563">
    <property type="entry name" value="Peptidase_S10"/>
</dbReference>
<evidence type="ECO:0000256" key="1">
    <source>
        <dbReference type="ARBA" id="ARBA00022645"/>
    </source>
</evidence>
<dbReference type="SUPFAM" id="SSF53474">
    <property type="entry name" value="alpha/beta-Hydrolases"/>
    <property type="match status" value="1"/>
</dbReference>
<reference evidence="7 8" key="1">
    <citation type="submission" date="2019-09" db="EMBL/GenBank/DDBJ databases">
        <title>YIM 132180 draft genome.</title>
        <authorList>
            <person name="Zhang K."/>
        </authorList>
    </citation>
    <scope>NUCLEOTIDE SEQUENCE [LARGE SCALE GENOMIC DNA]</scope>
    <source>
        <strain evidence="7 8">YIM 132180</strain>
    </source>
</reference>
<dbReference type="GO" id="GO:0004185">
    <property type="term" value="F:serine-type carboxypeptidase activity"/>
    <property type="evidence" value="ECO:0007669"/>
    <property type="project" value="InterPro"/>
</dbReference>
<evidence type="ECO:0000256" key="4">
    <source>
        <dbReference type="ARBA" id="ARBA00022801"/>
    </source>
</evidence>
<feature type="region of interest" description="Disordered" evidence="6">
    <location>
        <begin position="331"/>
        <end position="354"/>
    </location>
</feature>
<dbReference type="PANTHER" id="PTHR11802">
    <property type="entry name" value="SERINE PROTEASE FAMILY S10 SERINE CARBOXYPEPTIDASE"/>
    <property type="match status" value="1"/>
</dbReference>
<keyword evidence="3" id="KW-0732">Signal</keyword>
<dbReference type="Gene3D" id="3.40.50.1820">
    <property type="entry name" value="alpha/beta hydrolase"/>
    <property type="match status" value="1"/>
</dbReference>
<gene>
    <name evidence="7" type="ORF">F6X38_05840</name>
</gene>